<dbReference type="GO" id="GO:0005524">
    <property type="term" value="F:ATP binding"/>
    <property type="evidence" value="ECO:0007669"/>
    <property type="project" value="UniProtKB-KW"/>
</dbReference>
<comment type="similarity">
    <text evidence="3">Belongs to the MoxR family.</text>
</comment>
<dbReference type="RefSeq" id="WP_104848364.1">
    <property type="nucleotide sequence ID" value="NZ_PKOZ01000001.1"/>
</dbReference>
<organism evidence="5 6">
    <name type="scientific">Pradoshia eiseniae</name>
    <dbReference type="NCBI Taxonomy" id="2064768"/>
    <lineage>
        <taxon>Bacteria</taxon>
        <taxon>Bacillati</taxon>
        <taxon>Bacillota</taxon>
        <taxon>Bacilli</taxon>
        <taxon>Bacillales</taxon>
        <taxon>Bacillaceae</taxon>
        <taxon>Pradoshia</taxon>
    </lineage>
</organism>
<dbReference type="OrthoDB" id="9808397at2"/>
<dbReference type="SMART" id="SM00382">
    <property type="entry name" value="AAA"/>
    <property type="match status" value="1"/>
</dbReference>
<evidence type="ECO:0000256" key="3">
    <source>
        <dbReference type="ARBA" id="ARBA00061607"/>
    </source>
</evidence>
<dbReference type="PANTHER" id="PTHR42759:SF5">
    <property type="entry name" value="METHANOL DEHYDROGENASE REGULATOR"/>
    <property type="match status" value="1"/>
</dbReference>
<evidence type="ECO:0000256" key="1">
    <source>
        <dbReference type="ARBA" id="ARBA00022741"/>
    </source>
</evidence>
<dbReference type="Proteomes" id="UP000239663">
    <property type="component" value="Unassembled WGS sequence"/>
</dbReference>
<dbReference type="Gene3D" id="1.10.8.80">
    <property type="entry name" value="Magnesium chelatase subunit I, C-Terminal domain"/>
    <property type="match status" value="1"/>
</dbReference>
<comment type="caution">
    <text evidence="5">The sequence shown here is derived from an EMBL/GenBank/DDBJ whole genome shotgun (WGS) entry which is preliminary data.</text>
</comment>
<keyword evidence="2" id="KW-0067">ATP-binding</keyword>
<name>A0A2S7N5G7_9BACI</name>
<accession>A0A2S7N5G7</accession>
<dbReference type="Pfam" id="PF17863">
    <property type="entry name" value="AAA_lid_2"/>
    <property type="match status" value="1"/>
</dbReference>
<dbReference type="CDD" id="cd00009">
    <property type="entry name" value="AAA"/>
    <property type="match status" value="1"/>
</dbReference>
<dbReference type="EMBL" id="PKOZ01000001">
    <property type="protein sequence ID" value="PQD97274.1"/>
    <property type="molecule type" value="Genomic_DNA"/>
</dbReference>
<dbReference type="InterPro" id="IPR011703">
    <property type="entry name" value="ATPase_AAA-3"/>
</dbReference>
<dbReference type="Pfam" id="PF07726">
    <property type="entry name" value="AAA_3"/>
    <property type="match status" value="1"/>
</dbReference>
<evidence type="ECO:0000256" key="2">
    <source>
        <dbReference type="ARBA" id="ARBA00022840"/>
    </source>
</evidence>
<gene>
    <name evidence="5" type="ORF">CYL18_04355</name>
</gene>
<evidence type="ECO:0000313" key="5">
    <source>
        <dbReference type="EMBL" id="PQD97274.1"/>
    </source>
</evidence>
<dbReference type="InterPro" id="IPR003593">
    <property type="entry name" value="AAA+_ATPase"/>
</dbReference>
<dbReference type="InterPro" id="IPR027417">
    <property type="entry name" value="P-loop_NTPase"/>
</dbReference>
<dbReference type="PIRSF" id="PIRSF002849">
    <property type="entry name" value="AAA_ATPase_chaperone_MoxR_prd"/>
    <property type="match status" value="1"/>
</dbReference>
<dbReference type="FunFam" id="3.40.50.300:FF:000640">
    <property type="entry name" value="MoxR family ATPase"/>
    <property type="match status" value="1"/>
</dbReference>
<dbReference type="PANTHER" id="PTHR42759">
    <property type="entry name" value="MOXR FAMILY PROTEIN"/>
    <property type="match status" value="1"/>
</dbReference>
<evidence type="ECO:0000313" key="6">
    <source>
        <dbReference type="Proteomes" id="UP000239663"/>
    </source>
</evidence>
<sequence length="310" mass="34984">MLDNLKDSINSVFVGKEETIDLLLVALLSNGHILLEDVPGTGKTLLAKTIAKSIGGTFSRIQFTPDVLPSDVIGLEYFNPKHGEFEKRIGPIYANIVLADEINRAMPRTQSSLLEAMEERQITIEKQTDQLPTPFLVIATQNPGESHGTFPLPDAQLDRFLVKINIGYPSREDERKIMKRFRREDPLSDVSPVVRMEDVQKLQEETKQIHISDCIEDYVLDLVESTRNHKWIETGLSPRATLAMLRAAQAKAKIESRAYCIPEDIQFVFPHISTHRIMLSMEGALHMTKSEVIHSILGNIDVPVELSYEK</sequence>
<dbReference type="AlphaFoldDB" id="A0A2S7N5G7"/>
<dbReference type="InterPro" id="IPR041628">
    <property type="entry name" value="ChlI/MoxR_AAA_lid"/>
</dbReference>
<dbReference type="InterPro" id="IPR050764">
    <property type="entry name" value="CbbQ/NirQ/NorQ/GpvN"/>
</dbReference>
<dbReference type="Gene3D" id="3.40.50.300">
    <property type="entry name" value="P-loop containing nucleotide triphosphate hydrolases"/>
    <property type="match status" value="1"/>
</dbReference>
<dbReference type="GO" id="GO:0016887">
    <property type="term" value="F:ATP hydrolysis activity"/>
    <property type="evidence" value="ECO:0007669"/>
    <property type="project" value="InterPro"/>
</dbReference>
<proteinExistence type="inferred from homology"/>
<keyword evidence="1" id="KW-0547">Nucleotide-binding</keyword>
<protein>
    <submittedName>
        <fullName evidence="5">Magnesium chelatase</fullName>
    </submittedName>
</protein>
<feature type="domain" description="AAA+ ATPase" evidence="4">
    <location>
        <begin position="29"/>
        <end position="170"/>
    </location>
</feature>
<reference evidence="5 6" key="1">
    <citation type="submission" date="2017-12" db="EMBL/GenBank/DDBJ databases">
        <title>Taxonomic description and draft genome of Pradoshia cofamensis Gen. nov., sp. nov., a thermotolerant bacillale isolated from anterior gut of earthworm Eisenia fetida.</title>
        <authorList>
            <person name="Saha T."/>
            <person name="Chakraborty R."/>
        </authorList>
    </citation>
    <scope>NUCLEOTIDE SEQUENCE [LARGE SCALE GENOMIC DNA]</scope>
    <source>
        <strain evidence="5 6">EAG3</strain>
    </source>
</reference>
<keyword evidence="6" id="KW-1185">Reference proteome</keyword>
<dbReference type="SUPFAM" id="SSF52540">
    <property type="entry name" value="P-loop containing nucleoside triphosphate hydrolases"/>
    <property type="match status" value="1"/>
</dbReference>
<evidence type="ECO:0000259" key="4">
    <source>
        <dbReference type="SMART" id="SM00382"/>
    </source>
</evidence>